<dbReference type="Pfam" id="PF00218">
    <property type="entry name" value="IGPS"/>
    <property type="match status" value="1"/>
</dbReference>
<keyword evidence="1 6" id="KW-0028">Amino-acid biosynthesis</keyword>
<dbReference type="NCBIfam" id="NF001377">
    <property type="entry name" value="PRK00278.2-4"/>
    <property type="match status" value="1"/>
</dbReference>
<gene>
    <name evidence="6 8" type="primary">trpC</name>
    <name evidence="8" type="ORF">KUA55_09210</name>
</gene>
<dbReference type="CDD" id="cd00331">
    <property type="entry name" value="IGPS"/>
    <property type="match status" value="1"/>
</dbReference>
<dbReference type="GO" id="GO:0004425">
    <property type="term" value="F:indole-3-glycerol-phosphate synthase activity"/>
    <property type="evidence" value="ECO:0007669"/>
    <property type="project" value="UniProtKB-EC"/>
</dbReference>
<organism evidence="8 9">
    <name type="scientific">Enterococcus alishanensis</name>
    <dbReference type="NCBI Taxonomy" id="1303817"/>
    <lineage>
        <taxon>Bacteria</taxon>
        <taxon>Bacillati</taxon>
        <taxon>Bacillota</taxon>
        <taxon>Bacilli</taxon>
        <taxon>Lactobacillales</taxon>
        <taxon>Enterococcaceae</taxon>
        <taxon>Enterococcus</taxon>
    </lineage>
</organism>
<dbReference type="HAMAP" id="MF_00134_B">
    <property type="entry name" value="IGPS_B"/>
    <property type="match status" value="1"/>
</dbReference>
<keyword evidence="5 6" id="KW-0456">Lyase</keyword>
<keyword evidence="4 6" id="KW-0057">Aromatic amino acid biosynthesis</keyword>
<dbReference type="PANTHER" id="PTHR22854:SF2">
    <property type="entry name" value="INDOLE-3-GLYCEROL-PHOSPHATE SYNTHASE"/>
    <property type="match status" value="1"/>
</dbReference>
<dbReference type="EMBL" id="JAHUZB010000003">
    <property type="protein sequence ID" value="MBV7390858.1"/>
    <property type="molecule type" value="Genomic_DNA"/>
</dbReference>
<keyword evidence="9" id="KW-1185">Reference proteome</keyword>
<proteinExistence type="inferred from homology"/>
<name>A0ABS6TD63_9ENTE</name>
<evidence type="ECO:0000259" key="7">
    <source>
        <dbReference type="Pfam" id="PF00218"/>
    </source>
</evidence>
<keyword evidence="3 6" id="KW-0822">Tryptophan biosynthesis</keyword>
<dbReference type="PROSITE" id="PS00614">
    <property type="entry name" value="IGPS"/>
    <property type="match status" value="1"/>
</dbReference>
<dbReference type="InterPro" id="IPR013798">
    <property type="entry name" value="Indole-3-glycerol_P_synth_dom"/>
</dbReference>
<feature type="domain" description="Indole-3-glycerol phosphate synthase" evidence="7">
    <location>
        <begin position="10"/>
        <end position="247"/>
    </location>
</feature>
<dbReference type="PANTHER" id="PTHR22854">
    <property type="entry name" value="TRYPTOPHAN BIOSYNTHESIS PROTEIN"/>
    <property type="match status" value="1"/>
</dbReference>
<evidence type="ECO:0000256" key="6">
    <source>
        <dbReference type="HAMAP-Rule" id="MF_00134"/>
    </source>
</evidence>
<evidence type="ECO:0000256" key="3">
    <source>
        <dbReference type="ARBA" id="ARBA00022822"/>
    </source>
</evidence>
<dbReference type="InterPro" id="IPR001468">
    <property type="entry name" value="Indole-3-GlycerolPSynthase_CS"/>
</dbReference>
<evidence type="ECO:0000256" key="1">
    <source>
        <dbReference type="ARBA" id="ARBA00022605"/>
    </source>
</evidence>
<comment type="caution">
    <text evidence="8">The sequence shown here is derived from an EMBL/GenBank/DDBJ whole genome shotgun (WGS) entry which is preliminary data.</text>
</comment>
<reference evidence="8 9" key="1">
    <citation type="submission" date="2021-06" db="EMBL/GenBank/DDBJ databases">
        <title>Enterococcus alishanensis sp. nov., a novel lactic acid bacterium isolated from fresh coffee beans.</title>
        <authorList>
            <person name="Chen Y.-S."/>
        </authorList>
    </citation>
    <scope>NUCLEOTIDE SEQUENCE [LARGE SCALE GENOMIC DNA]</scope>
    <source>
        <strain evidence="8 9">ALS3</strain>
    </source>
</reference>
<keyword evidence="2 6" id="KW-0210">Decarboxylase</keyword>
<comment type="catalytic activity">
    <reaction evidence="6">
        <text>1-(2-carboxyphenylamino)-1-deoxy-D-ribulose 5-phosphate + H(+) = (1S,2R)-1-C-(indol-3-yl)glycerol 3-phosphate + CO2 + H2O</text>
        <dbReference type="Rhea" id="RHEA:23476"/>
        <dbReference type="ChEBI" id="CHEBI:15377"/>
        <dbReference type="ChEBI" id="CHEBI:15378"/>
        <dbReference type="ChEBI" id="CHEBI:16526"/>
        <dbReference type="ChEBI" id="CHEBI:58613"/>
        <dbReference type="ChEBI" id="CHEBI:58866"/>
        <dbReference type="EC" id="4.1.1.48"/>
    </reaction>
</comment>
<dbReference type="RefSeq" id="WP_218325907.1">
    <property type="nucleotide sequence ID" value="NZ_JAHUZB010000003.1"/>
</dbReference>
<dbReference type="InterPro" id="IPR045186">
    <property type="entry name" value="Indole-3-glycerol_P_synth"/>
</dbReference>
<evidence type="ECO:0000313" key="9">
    <source>
        <dbReference type="Proteomes" id="UP000774130"/>
    </source>
</evidence>
<comment type="similarity">
    <text evidence="6">Belongs to the TrpC family.</text>
</comment>
<evidence type="ECO:0000256" key="5">
    <source>
        <dbReference type="ARBA" id="ARBA00023239"/>
    </source>
</evidence>
<dbReference type="NCBIfam" id="NF001371">
    <property type="entry name" value="PRK00278.1-3"/>
    <property type="match status" value="1"/>
</dbReference>
<comment type="pathway">
    <text evidence="6">Amino-acid biosynthesis; L-tryptophan biosynthesis; L-tryptophan from chorismate: step 4/5.</text>
</comment>
<evidence type="ECO:0000256" key="2">
    <source>
        <dbReference type="ARBA" id="ARBA00022793"/>
    </source>
</evidence>
<dbReference type="Proteomes" id="UP000774130">
    <property type="component" value="Unassembled WGS sequence"/>
</dbReference>
<evidence type="ECO:0000256" key="4">
    <source>
        <dbReference type="ARBA" id="ARBA00023141"/>
    </source>
</evidence>
<accession>A0ABS6TD63</accession>
<sequence length="252" mass="27702">MDFLETILTAKKAEIENLAPVHQTINKKRPSFYQYVKGHPEKIQIIAEIKRASPSKGAINLAVDPLEQAKNYENAGVAAISVLTDPVFFKGTIQDLADVAAVVDLPLLCKDFIISKQQIDRAKIAGASLILLIVAALEPAKLKELHEYAESLNLEILVETHNAEELALAKSLPAKVIGVNNRDLKTFEVTLETSLNLAQTDDETIYISESGFKTTEDVAQVKENYQAVLVGETLMKAGNILEKIQALQVIRQ</sequence>
<protein>
    <recommendedName>
        <fullName evidence="6">Indole-3-glycerol phosphate synthase</fullName>
        <shortName evidence="6">IGPS</shortName>
        <ecNumber evidence="6">4.1.1.48</ecNumber>
    </recommendedName>
</protein>
<dbReference type="EC" id="4.1.1.48" evidence="6"/>
<evidence type="ECO:0000313" key="8">
    <source>
        <dbReference type="EMBL" id="MBV7390858.1"/>
    </source>
</evidence>